<dbReference type="Proteomes" id="UP000509222">
    <property type="component" value="Chromosome"/>
</dbReference>
<keyword evidence="1" id="KW-0472">Membrane</keyword>
<reference evidence="3" key="2">
    <citation type="submission" date="2020-06" db="EMBL/GenBank/DDBJ databases">
        <title>Isolation of Planomicrobium glaciei.</title>
        <authorList>
            <person name="Malisova L."/>
            <person name="Safrankova R."/>
            <person name="Jakubu V."/>
            <person name="Spanelova P."/>
        </authorList>
    </citation>
    <scope>NUCLEOTIDE SEQUENCE [LARGE SCALE GENOMIC DNA]</scope>
    <source>
        <strain evidence="3">NRL-ATB46093</strain>
    </source>
</reference>
<dbReference type="AlphaFoldDB" id="A0A7H8Q713"/>
<keyword evidence="1" id="KW-1133">Transmembrane helix</keyword>
<accession>A0A7H8Q713</accession>
<evidence type="ECO:0000313" key="2">
    <source>
        <dbReference type="EMBL" id="QKX49739.1"/>
    </source>
</evidence>
<dbReference type="EMBL" id="CP051177">
    <property type="protein sequence ID" value="QKX49739.1"/>
    <property type="molecule type" value="Genomic_DNA"/>
</dbReference>
<gene>
    <name evidence="2" type="ORF">HF394_03590</name>
</gene>
<dbReference type="RefSeq" id="WP_157833102.1">
    <property type="nucleotide sequence ID" value="NZ_CP051177.1"/>
</dbReference>
<proteinExistence type="predicted"/>
<evidence type="ECO:0000256" key="1">
    <source>
        <dbReference type="SAM" id="Phobius"/>
    </source>
</evidence>
<feature type="transmembrane region" description="Helical" evidence="1">
    <location>
        <begin position="12"/>
        <end position="35"/>
    </location>
</feature>
<keyword evidence="1" id="KW-0812">Transmembrane</keyword>
<organism evidence="2 3">
    <name type="scientific">Planococcus glaciei</name>
    <dbReference type="NCBI Taxonomy" id="459472"/>
    <lineage>
        <taxon>Bacteria</taxon>
        <taxon>Bacillati</taxon>
        <taxon>Bacillota</taxon>
        <taxon>Bacilli</taxon>
        <taxon>Bacillales</taxon>
        <taxon>Caryophanaceae</taxon>
        <taxon>Planococcus</taxon>
    </lineage>
</organism>
<sequence length="53" mass="5983">MATKWKNDAWSIVAVICALFSLLYCFSFIVEFFFVSPFEGLLASLRSLSKGEV</sequence>
<evidence type="ECO:0000313" key="3">
    <source>
        <dbReference type="Proteomes" id="UP000509222"/>
    </source>
</evidence>
<name>A0A7H8Q713_9BACL</name>
<protein>
    <submittedName>
        <fullName evidence="2">Uncharacterized protein</fullName>
    </submittedName>
</protein>
<reference evidence="2 3" key="1">
    <citation type="submission" date="2020-04" db="EMBL/GenBank/DDBJ databases">
        <authorList>
            <person name="Pajer P."/>
            <person name="Broz P."/>
        </authorList>
    </citation>
    <scope>NUCLEOTIDE SEQUENCE [LARGE SCALE GENOMIC DNA]</scope>
    <source>
        <strain evidence="3">NRL-ATB46093</strain>
    </source>
</reference>
<keyword evidence="3" id="KW-1185">Reference proteome</keyword>